<dbReference type="EMBL" id="JAHRHJ020000007">
    <property type="protein sequence ID" value="KAH9309826.1"/>
    <property type="molecule type" value="Genomic_DNA"/>
</dbReference>
<proteinExistence type="inferred from homology"/>
<dbReference type="PRINTS" id="PR00080">
    <property type="entry name" value="SDRFAMILY"/>
</dbReference>
<dbReference type="GO" id="GO:0016491">
    <property type="term" value="F:oxidoreductase activity"/>
    <property type="evidence" value="ECO:0007669"/>
    <property type="project" value="UniProtKB-KW"/>
</dbReference>
<evidence type="ECO:0000256" key="1">
    <source>
        <dbReference type="ARBA" id="ARBA00006484"/>
    </source>
</evidence>
<evidence type="ECO:0000256" key="2">
    <source>
        <dbReference type="ARBA" id="ARBA00023002"/>
    </source>
</evidence>
<feature type="transmembrane region" description="Helical" evidence="4">
    <location>
        <begin position="14"/>
        <end position="34"/>
    </location>
</feature>
<keyword evidence="2" id="KW-0560">Oxidoreductase</keyword>
<keyword evidence="4" id="KW-0812">Transmembrane</keyword>
<keyword evidence="4" id="KW-1133">Transmembrane helix</keyword>
<keyword evidence="6" id="KW-1185">Reference proteome</keyword>
<dbReference type="SUPFAM" id="SSF51735">
    <property type="entry name" value="NAD(P)-binding Rossmann-fold domains"/>
    <property type="match status" value="1"/>
</dbReference>
<accession>A0AA38FTE4</accession>
<dbReference type="PRINTS" id="PR00081">
    <property type="entry name" value="GDHRDH"/>
</dbReference>
<protein>
    <recommendedName>
        <fullName evidence="7">Dehydrogenase/reductase SDR family member on chromosome X</fullName>
    </recommendedName>
</protein>
<dbReference type="PANTHER" id="PTHR24320:SF227">
    <property type="entry name" value="RETINOL DEHYDROGENASE 11"/>
    <property type="match status" value="1"/>
</dbReference>
<dbReference type="PANTHER" id="PTHR24320">
    <property type="entry name" value="RETINOL DEHYDROGENASE"/>
    <property type="match status" value="1"/>
</dbReference>
<comment type="caution">
    <text evidence="5">The sequence shown here is derived from an EMBL/GenBank/DDBJ whole genome shotgun (WGS) entry which is preliminary data.</text>
</comment>
<dbReference type="OMA" id="YPRNANI"/>
<evidence type="ECO:0008006" key="7">
    <source>
        <dbReference type="Google" id="ProtNLM"/>
    </source>
</evidence>
<evidence type="ECO:0000256" key="3">
    <source>
        <dbReference type="RuleBase" id="RU000363"/>
    </source>
</evidence>
<dbReference type="Gene3D" id="3.40.50.720">
    <property type="entry name" value="NAD(P)-binding Rossmann-like Domain"/>
    <property type="match status" value="1"/>
</dbReference>
<dbReference type="Pfam" id="PF00106">
    <property type="entry name" value="adh_short"/>
    <property type="match status" value="1"/>
</dbReference>
<feature type="non-terminal residue" evidence="5">
    <location>
        <position position="1"/>
    </location>
</feature>
<reference evidence="5 6" key="1">
    <citation type="journal article" date="2021" name="Nat. Plants">
        <title>The Taxus genome provides insights into paclitaxel biosynthesis.</title>
        <authorList>
            <person name="Xiong X."/>
            <person name="Gou J."/>
            <person name="Liao Q."/>
            <person name="Li Y."/>
            <person name="Zhou Q."/>
            <person name="Bi G."/>
            <person name="Li C."/>
            <person name="Du R."/>
            <person name="Wang X."/>
            <person name="Sun T."/>
            <person name="Guo L."/>
            <person name="Liang H."/>
            <person name="Lu P."/>
            <person name="Wu Y."/>
            <person name="Zhang Z."/>
            <person name="Ro D.K."/>
            <person name="Shang Y."/>
            <person name="Huang S."/>
            <person name="Yan J."/>
        </authorList>
    </citation>
    <scope>NUCLEOTIDE SEQUENCE [LARGE SCALE GENOMIC DNA]</scope>
    <source>
        <strain evidence="5">Ta-2019</strain>
    </source>
</reference>
<organism evidence="5 6">
    <name type="scientific">Taxus chinensis</name>
    <name type="common">Chinese yew</name>
    <name type="synonym">Taxus wallichiana var. chinensis</name>
    <dbReference type="NCBI Taxonomy" id="29808"/>
    <lineage>
        <taxon>Eukaryota</taxon>
        <taxon>Viridiplantae</taxon>
        <taxon>Streptophyta</taxon>
        <taxon>Embryophyta</taxon>
        <taxon>Tracheophyta</taxon>
        <taxon>Spermatophyta</taxon>
        <taxon>Pinopsida</taxon>
        <taxon>Pinidae</taxon>
        <taxon>Conifers II</taxon>
        <taxon>Cupressales</taxon>
        <taxon>Taxaceae</taxon>
        <taxon>Taxus</taxon>
    </lineage>
</organism>
<dbReference type="Proteomes" id="UP000824469">
    <property type="component" value="Unassembled WGS sequence"/>
</dbReference>
<sequence>MDEKTKNLLWPGNIVRMGVLWMLALIYSHFQLFYRRLFGTLPSYAHVLPHSDSTPVCIVTGATSGLGKSTAESLSVQGYHVILAGRSLHCLSKTISDIQQRHKEVSLKAIELDLCSVESILKFKDSVQDWLKAANLPSSVQLLINNAGILATSQRFTSSGYDRMMASNYLGAFMLTHLLLPLLQSSSCPSRIVNVTSFTHRCVWDIQVNEATLAKGDVQDSSNSSCYQLARIYESSKLCLILFTFELHRQLHMGNHLHPISVMAADPGAVETCILREVPTWLSYATYKVLKYLCLLQSPRTGSRAIIDAALAPP</sequence>
<evidence type="ECO:0000313" key="5">
    <source>
        <dbReference type="EMBL" id="KAH9309826.1"/>
    </source>
</evidence>
<dbReference type="AlphaFoldDB" id="A0AA38FTE4"/>
<comment type="similarity">
    <text evidence="1 3">Belongs to the short-chain dehydrogenases/reductases (SDR) family.</text>
</comment>
<keyword evidence="4" id="KW-0472">Membrane</keyword>
<feature type="non-terminal residue" evidence="5">
    <location>
        <position position="314"/>
    </location>
</feature>
<dbReference type="InterPro" id="IPR036291">
    <property type="entry name" value="NAD(P)-bd_dom_sf"/>
</dbReference>
<gene>
    <name evidence="5" type="ORF">KI387_037737</name>
</gene>
<evidence type="ECO:0000256" key="4">
    <source>
        <dbReference type="SAM" id="Phobius"/>
    </source>
</evidence>
<dbReference type="InterPro" id="IPR002347">
    <property type="entry name" value="SDR_fam"/>
</dbReference>
<name>A0AA38FTE4_TAXCH</name>
<evidence type="ECO:0000313" key="6">
    <source>
        <dbReference type="Proteomes" id="UP000824469"/>
    </source>
</evidence>